<dbReference type="Gene3D" id="1.10.3210.10">
    <property type="entry name" value="Hypothetical protein af1432"/>
    <property type="match status" value="1"/>
</dbReference>
<dbReference type="SUPFAM" id="SSF81301">
    <property type="entry name" value="Nucleotidyltransferase"/>
    <property type="match status" value="1"/>
</dbReference>
<dbReference type="EMBL" id="JACHVY010000004">
    <property type="protein sequence ID" value="MBB2902814.1"/>
    <property type="molecule type" value="Genomic_DNA"/>
</dbReference>
<dbReference type="PANTHER" id="PTHR21262:SF31">
    <property type="entry name" value="GTP PYROPHOSPHOKINASE"/>
    <property type="match status" value="1"/>
</dbReference>
<accession>A0A7W4TPT4</accession>
<gene>
    <name evidence="8" type="ORF">FHR75_003650</name>
</gene>
<dbReference type="Pfam" id="PF19296">
    <property type="entry name" value="RelA_AH_RIS"/>
    <property type="match status" value="1"/>
</dbReference>
<dbReference type="NCBIfam" id="TIGR00691">
    <property type="entry name" value="spoT_relA"/>
    <property type="match status" value="1"/>
</dbReference>
<dbReference type="InterPro" id="IPR004811">
    <property type="entry name" value="RelA/Spo_fam"/>
</dbReference>
<dbReference type="GO" id="GO:0016301">
    <property type="term" value="F:kinase activity"/>
    <property type="evidence" value="ECO:0007669"/>
    <property type="project" value="UniProtKB-KW"/>
</dbReference>
<evidence type="ECO:0000256" key="3">
    <source>
        <dbReference type="RuleBase" id="RU003847"/>
    </source>
</evidence>
<evidence type="ECO:0000256" key="4">
    <source>
        <dbReference type="SAM" id="MobiDB-lite"/>
    </source>
</evidence>
<dbReference type="Pfam" id="PF13328">
    <property type="entry name" value="HD_4"/>
    <property type="match status" value="1"/>
</dbReference>
<dbReference type="UniPathway" id="UPA00908">
    <property type="reaction ID" value="UER00884"/>
</dbReference>
<dbReference type="PROSITE" id="PS51671">
    <property type="entry name" value="ACT"/>
    <property type="match status" value="1"/>
</dbReference>
<dbReference type="InterPro" id="IPR007685">
    <property type="entry name" value="RelA_SpoT"/>
</dbReference>
<dbReference type="InterPro" id="IPR002912">
    <property type="entry name" value="ACT_dom"/>
</dbReference>
<feature type="compositionally biased region" description="Low complexity" evidence="4">
    <location>
        <begin position="10"/>
        <end position="43"/>
    </location>
</feature>
<evidence type="ECO:0000313" key="8">
    <source>
        <dbReference type="EMBL" id="MBB2902814.1"/>
    </source>
</evidence>
<dbReference type="RefSeq" id="WP_183392511.1">
    <property type="nucleotide sequence ID" value="NZ_JACHVY010000004.1"/>
</dbReference>
<dbReference type="InterPro" id="IPR004095">
    <property type="entry name" value="TGS"/>
</dbReference>
<dbReference type="EC" id="2.7.6.5" evidence="8"/>
<evidence type="ECO:0000313" key="9">
    <source>
        <dbReference type="Proteomes" id="UP000533269"/>
    </source>
</evidence>
<dbReference type="AlphaFoldDB" id="A0A7W4TPT4"/>
<dbReference type="Pfam" id="PF02824">
    <property type="entry name" value="TGS"/>
    <property type="match status" value="1"/>
</dbReference>
<proteinExistence type="inferred from homology"/>
<evidence type="ECO:0000256" key="2">
    <source>
        <dbReference type="ARBA" id="ARBA00048244"/>
    </source>
</evidence>
<dbReference type="CDD" id="cd01668">
    <property type="entry name" value="TGS_RSH"/>
    <property type="match status" value="1"/>
</dbReference>
<dbReference type="SUPFAM" id="SSF109604">
    <property type="entry name" value="HD-domain/PDEase-like"/>
    <property type="match status" value="1"/>
</dbReference>
<dbReference type="Pfam" id="PF13291">
    <property type="entry name" value="ACT_4"/>
    <property type="match status" value="1"/>
</dbReference>
<dbReference type="CDD" id="cd04876">
    <property type="entry name" value="ACT_RelA-SpoT"/>
    <property type="match status" value="1"/>
</dbReference>
<dbReference type="Gene3D" id="3.10.20.30">
    <property type="match status" value="1"/>
</dbReference>
<dbReference type="InterPro" id="IPR033655">
    <property type="entry name" value="TGS_RelA/SpoT"/>
</dbReference>
<feature type="region of interest" description="Disordered" evidence="4">
    <location>
        <begin position="1"/>
        <end position="65"/>
    </location>
</feature>
<dbReference type="SMART" id="SM00471">
    <property type="entry name" value="HDc"/>
    <property type="match status" value="1"/>
</dbReference>
<dbReference type="GO" id="GO:0005886">
    <property type="term" value="C:plasma membrane"/>
    <property type="evidence" value="ECO:0007669"/>
    <property type="project" value="TreeGrafter"/>
</dbReference>
<name>A0A7W4TPT4_KINRA</name>
<dbReference type="InterPro" id="IPR012676">
    <property type="entry name" value="TGS-like"/>
</dbReference>
<dbReference type="InterPro" id="IPR045600">
    <property type="entry name" value="RelA/SpoT_AH_RIS"/>
</dbReference>
<keyword evidence="8" id="KW-0418">Kinase</keyword>
<dbReference type="PROSITE" id="PS51880">
    <property type="entry name" value="TGS"/>
    <property type="match status" value="1"/>
</dbReference>
<evidence type="ECO:0000259" key="6">
    <source>
        <dbReference type="PROSITE" id="PS51831"/>
    </source>
</evidence>
<dbReference type="InterPro" id="IPR012675">
    <property type="entry name" value="Beta-grasp_dom_sf"/>
</dbReference>
<protein>
    <submittedName>
        <fullName evidence="8">GTP pyrophosphokinase</fullName>
        <ecNumber evidence="8">2.7.6.5</ecNumber>
    </submittedName>
</protein>
<reference evidence="8 9" key="1">
    <citation type="submission" date="2020-08" db="EMBL/GenBank/DDBJ databases">
        <title>The Agave Microbiome: Exploring the role of microbial communities in plant adaptations to desert environments.</title>
        <authorList>
            <person name="Partida-Martinez L.P."/>
        </authorList>
    </citation>
    <scope>NUCLEOTIDE SEQUENCE [LARGE SCALE GENOMIC DNA]</scope>
    <source>
        <strain evidence="8 9">AS2.23</strain>
    </source>
</reference>
<dbReference type="PROSITE" id="PS51831">
    <property type="entry name" value="HD"/>
    <property type="match status" value="1"/>
</dbReference>
<dbReference type="SUPFAM" id="SSF55021">
    <property type="entry name" value="ACT-like"/>
    <property type="match status" value="1"/>
</dbReference>
<evidence type="ECO:0000259" key="7">
    <source>
        <dbReference type="PROSITE" id="PS51880"/>
    </source>
</evidence>
<dbReference type="CDD" id="cd00077">
    <property type="entry name" value="HDc"/>
    <property type="match status" value="1"/>
</dbReference>
<dbReference type="FunFam" id="3.30.460.10:FF:000001">
    <property type="entry name" value="GTP pyrophosphokinase RelA"/>
    <property type="match status" value="1"/>
</dbReference>
<evidence type="ECO:0000256" key="1">
    <source>
        <dbReference type="ARBA" id="ARBA00004976"/>
    </source>
</evidence>
<keyword evidence="8" id="KW-0808">Transferase</keyword>
<dbReference type="InterPro" id="IPR045865">
    <property type="entry name" value="ACT-like_dom_sf"/>
</dbReference>
<feature type="domain" description="HD" evidence="6">
    <location>
        <begin position="129"/>
        <end position="226"/>
    </location>
</feature>
<dbReference type="Pfam" id="PF04607">
    <property type="entry name" value="RelA_SpoT"/>
    <property type="match status" value="1"/>
</dbReference>
<dbReference type="Gene3D" id="3.30.70.260">
    <property type="match status" value="1"/>
</dbReference>
<sequence>MADGSETHVTATTAPEAPGTEPAGGPAAVQGQVVPAPAPQRRPASGRPNGPERRRGTEAHTGPVTAGRMLSRLARFGQHRQQSVSPVLEPLLRTVSNTHPKADLSVVEKAFERAERAHDGQRRKSGDPYITHPVAVATILAELGMTPSTLAAALLHDTVEDTDYTLATLRAEFGDEIALLVDGVTKLDKVTYGDAAQAETVRKMIVAMAKDIRVLVIKLADRLHNARTWRYVSASSAEKKARETLEIYAPLAHRLGMNTIKWELEDLSFATVYPKVFDEIVRLVADRAPAREEYLQGVRAQIEDDLKSARVRATVTGRPKHYYSIYQKMILRGRDFAEIYDLVGVRVLVDSVRDCYAVLGALHARWNPVPGRFKDYIAMPKFNMYQSLHTTVIGPEGKPVEIQIRTHNMHQRAEYGVAAHWKYKDDPNASGGGGVQNEMDWLKAVVDWQRESASSDFLDDLRWEINAGQVFVFTPKGDVQELPAGSTPVDFAYAVHTEVGHRTMGARVNGRLVPLESTLDNGDLVEIFTSKADGAGPSRDWLQFVKSPRARNKIKQYFSKERREEAIEDGKDEIARAMRKQHLPLQRLLSHDSLLVVARELNHPDVSALYAAVGERHVSAAHVVEKLIAAVGGEAAVEEDLAEATTPGQTRPTRTSSDAGVVVAGAEDVWVKLARCCTPVPQDPIVGFVTRGAGVSVHREDCENVTMLRNEPERIVDVQWASAIATGQTRLFLVQIQVEALDRARLLSDVTRVLSDNHVNILSATVSTSRDRVALSKFSFEMAEPNHLNQVLNAVRRVDGVFDAYRVMASRPTKG</sequence>
<dbReference type="SUPFAM" id="SSF81271">
    <property type="entry name" value="TGS-like"/>
    <property type="match status" value="1"/>
</dbReference>
<comment type="caution">
    <text evidence="8">The sequence shown here is derived from an EMBL/GenBank/DDBJ whole genome shotgun (WGS) entry which is preliminary data.</text>
</comment>
<dbReference type="SMART" id="SM00954">
    <property type="entry name" value="RelA_SpoT"/>
    <property type="match status" value="1"/>
</dbReference>
<comment type="catalytic activity">
    <reaction evidence="2">
        <text>GTP + ATP = guanosine 3'-diphosphate 5'-triphosphate + AMP</text>
        <dbReference type="Rhea" id="RHEA:22088"/>
        <dbReference type="ChEBI" id="CHEBI:30616"/>
        <dbReference type="ChEBI" id="CHEBI:37565"/>
        <dbReference type="ChEBI" id="CHEBI:142410"/>
        <dbReference type="ChEBI" id="CHEBI:456215"/>
        <dbReference type="EC" id="2.7.6.5"/>
    </reaction>
</comment>
<organism evidence="8 9">
    <name type="scientific">Kineococcus radiotolerans</name>
    <dbReference type="NCBI Taxonomy" id="131568"/>
    <lineage>
        <taxon>Bacteria</taxon>
        <taxon>Bacillati</taxon>
        <taxon>Actinomycetota</taxon>
        <taxon>Actinomycetes</taxon>
        <taxon>Kineosporiales</taxon>
        <taxon>Kineosporiaceae</taxon>
        <taxon>Kineococcus</taxon>
    </lineage>
</organism>
<comment type="function">
    <text evidence="3">In eubacteria ppGpp (guanosine 3'-diphosphate 5'-diphosphate) is a mediator of the stringent response that coordinates a variety of cellular activities in response to changes in nutritional abundance.</text>
</comment>
<dbReference type="CDD" id="cd05399">
    <property type="entry name" value="NT_Rel-Spo_like"/>
    <property type="match status" value="1"/>
</dbReference>
<comment type="pathway">
    <text evidence="1">Purine metabolism; ppGpp biosynthesis; ppGpp from GTP: step 1/2.</text>
</comment>
<dbReference type="FunFam" id="3.10.20.30:FF:000002">
    <property type="entry name" value="GTP pyrophosphokinase (RelA/SpoT)"/>
    <property type="match status" value="1"/>
</dbReference>
<dbReference type="InterPro" id="IPR043519">
    <property type="entry name" value="NT_sf"/>
</dbReference>
<comment type="similarity">
    <text evidence="3">Belongs to the relA/spoT family.</text>
</comment>
<feature type="domain" description="TGS" evidence="7">
    <location>
        <begin position="466"/>
        <end position="529"/>
    </location>
</feature>
<dbReference type="PANTHER" id="PTHR21262">
    <property type="entry name" value="GUANOSINE-3',5'-BIS DIPHOSPHATE 3'-PYROPHOSPHOHYDROLASE"/>
    <property type="match status" value="1"/>
</dbReference>
<dbReference type="Gene3D" id="3.30.460.10">
    <property type="entry name" value="Beta Polymerase, domain 2"/>
    <property type="match status" value="1"/>
</dbReference>
<dbReference type="InterPro" id="IPR003607">
    <property type="entry name" value="HD/PDEase_dom"/>
</dbReference>
<dbReference type="GO" id="GO:0015970">
    <property type="term" value="P:guanosine tetraphosphate biosynthetic process"/>
    <property type="evidence" value="ECO:0007669"/>
    <property type="project" value="UniProtKB-UniPathway"/>
</dbReference>
<evidence type="ECO:0000259" key="5">
    <source>
        <dbReference type="PROSITE" id="PS51671"/>
    </source>
</evidence>
<feature type="domain" description="ACT" evidence="5">
    <location>
        <begin position="735"/>
        <end position="809"/>
    </location>
</feature>
<dbReference type="FunFam" id="1.10.3210.10:FF:000001">
    <property type="entry name" value="GTP pyrophosphokinase RelA"/>
    <property type="match status" value="1"/>
</dbReference>
<reference evidence="8 9" key="2">
    <citation type="submission" date="2020-08" db="EMBL/GenBank/DDBJ databases">
        <authorList>
            <person name="Partida-Martinez L."/>
            <person name="Huntemann M."/>
            <person name="Clum A."/>
            <person name="Wang J."/>
            <person name="Palaniappan K."/>
            <person name="Ritter S."/>
            <person name="Chen I.-M."/>
            <person name="Stamatis D."/>
            <person name="Reddy T."/>
            <person name="O'Malley R."/>
            <person name="Daum C."/>
            <person name="Shapiro N."/>
            <person name="Ivanova N."/>
            <person name="Kyrpides N."/>
            <person name="Woyke T."/>
        </authorList>
    </citation>
    <scope>NUCLEOTIDE SEQUENCE [LARGE SCALE GENOMIC DNA]</scope>
    <source>
        <strain evidence="8 9">AS2.23</strain>
    </source>
</reference>
<dbReference type="InterPro" id="IPR006674">
    <property type="entry name" value="HD_domain"/>
</dbReference>
<dbReference type="GO" id="GO:0008728">
    <property type="term" value="F:GTP diphosphokinase activity"/>
    <property type="evidence" value="ECO:0007669"/>
    <property type="project" value="UniProtKB-EC"/>
</dbReference>
<dbReference type="Proteomes" id="UP000533269">
    <property type="component" value="Unassembled WGS sequence"/>
</dbReference>